<keyword evidence="3" id="KW-1185">Reference proteome</keyword>
<dbReference type="SUPFAM" id="SSF55961">
    <property type="entry name" value="Bet v1-like"/>
    <property type="match status" value="1"/>
</dbReference>
<comment type="caution">
    <text evidence="2">The sequence shown here is derived from an EMBL/GenBank/DDBJ whole genome shotgun (WGS) entry which is preliminary data.</text>
</comment>
<dbReference type="AlphaFoldDB" id="A0A1A7RC36"/>
<feature type="chain" id="PRO_5008360765" description="SRPBCC family protein" evidence="1">
    <location>
        <begin position="22"/>
        <end position="432"/>
    </location>
</feature>
<dbReference type="Proteomes" id="UP000185753">
    <property type="component" value="Unassembled WGS sequence"/>
</dbReference>
<dbReference type="RefSeq" id="WP_067762884.1">
    <property type="nucleotide sequence ID" value="NZ_LZDS01000012.1"/>
</dbReference>
<accession>A0A1A7RC36</accession>
<protein>
    <recommendedName>
        <fullName evidence="4">SRPBCC family protein</fullName>
    </recommendedName>
</protein>
<evidence type="ECO:0000313" key="3">
    <source>
        <dbReference type="Proteomes" id="UP000185753"/>
    </source>
</evidence>
<dbReference type="STRING" id="1443941.A9J31_01610"/>
<organism evidence="2 3">
    <name type="scientific">Acinetobacter gandensis</name>
    <dbReference type="NCBI Taxonomy" id="1443941"/>
    <lineage>
        <taxon>Bacteria</taxon>
        <taxon>Pseudomonadati</taxon>
        <taxon>Pseudomonadota</taxon>
        <taxon>Gammaproteobacteria</taxon>
        <taxon>Moraxellales</taxon>
        <taxon>Moraxellaceae</taxon>
        <taxon>Acinetobacter</taxon>
    </lineage>
</organism>
<gene>
    <name evidence="2" type="ORF">A9J31_01610</name>
</gene>
<sequence length="432" mass="48539">MKKIIISVLLCTCWMSTTSWARMIHWQADVPSSLDLFQGQAHALADLAADRIVIFAHPTQHIRLPTMGTRQSKIGQYQSAAVVVPTNSKNVARLLSNYSNYAGLFPTLKSAEVVEQHGNLSQVRYKIHIPTPIPVLNFKESVLMQHQLQGNSLTSLILEAPVPFGAGKIEWFELDKNHTLITITQWGDLDQPKGFLFSKILKALPDAKLGIPAGTNGFLLESLQRRFKAFSSETLAAGQLPKLQLNRNQLEKISQLSQRSQAPVSFILPAQRVPYGQNYELMRFSSSYQYYSQNPSKLQHWIAAPAFQKLFPRQVKEMQITKLNAKTIDADYKISVGLGVINIPFDFKMRFDYPDLLQNQYTATGGDLQFVRGSMQIHPQQQGSLLQLTSAMKIDDKAPFLLRAMRSLPYHDMLPALGGNTVFALKVKEKLS</sequence>
<feature type="signal peptide" evidence="1">
    <location>
        <begin position="1"/>
        <end position="21"/>
    </location>
</feature>
<evidence type="ECO:0008006" key="4">
    <source>
        <dbReference type="Google" id="ProtNLM"/>
    </source>
</evidence>
<dbReference type="EMBL" id="LZDS01000012">
    <property type="protein sequence ID" value="OBX29018.1"/>
    <property type="molecule type" value="Genomic_DNA"/>
</dbReference>
<keyword evidence="1" id="KW-0732">Signal</keyword>
<proteinExistence type="predicted"/>
<evidence type="ECO:0000313" key="2">
    <source>
        <dbReference type="EMBL" id="OBX29018.1"/>
    </source>
</evidence>
<dbReference type="OrthoDB" id="6703823at2"/>
<name>A0A1A7RC36_9GAMM</name>
<evidence type="ECO:0000256" key="1">
    <source>
        <dbReference type="SAM" id="SignalP"/>
    </source>
</evidence>
<reference evidence="3" key="1">
    <citation type="submission" date="2016-06" db="EMBL/GenBank/DDBJ databases">
        <authorList>
            <person name="Radolfova-Krizova L."/>
            <person name="Nemec A."/>
        </authorList>
    </citation>
    <scope>NUCLEOTIDE SEQUENCE [LARGE SCALE GENOMIC DNA]</scope>
    <source>
        <strain evidence="3">ANC 4275</strain>
    </source>
</reference>